<organism evidence="2 3">
    <name type="scientific">Diaphorobacter limosus</name>
    <dbReference type="NCBI Taxonomy" id="3036128"/>
    <lineage>
        <taxon>Bacteria</taxon>
        <taxon>Pseudomonadati</taxon>
        <taxon>Pseudomonadota</taxon>
        <taxon>Betaproteobacteria</taxon>
        <taxon>Burkholderiales</taxon>
        <taxon>Comamonadaceae</taxon>
        <taxon>Diaphorobacter</taxon>
    </lineage>
</organism>
<protein>
    <submittedName>
        <fullName evidence="2">DUF4845 domain-containing protein</fullName>
    </submittedName>
</protein>
<dbReference type="InterPro" id="IPR032314">
    <property type="entry name" value="DUF4845"/>
</dbReference>
<name>A0ABZ0J2Q8_9BURK</name>
<keyword evidence="1" id="KW-0472">Membrane</keyword>
<dbReference type="Proteomes" id="UP001303211">
    <property type="component" value="Chromosome"/>
</dbReference>
<reference evidence="2 3" key="1">
    <citation type="submission" date="2023-03" db="EMBL/GenBank/DDBJ databases">
        <title>Diaphorobacter basophil sp. nov., isolated from a sewage-treatment plant.</title>
        <authorList>
            <person name="Yang K."/>
        </authorList>
    </citation>
    <scope>NUCLEOTIDE SEQUENCE [LARGE SCALE GENOMIC DNA]</scope>
    <source>
        <strain evidence="2 3">Y-1</strain>
    </source>
</reference>
<evidence type="ECO:0000313" key="3">
    <source>
        <dbReference type="Proteomes" id="UP001303211"/>
    </source>
</evidence>
<proteinExistence type="predicted"/>
<feature type="transmembrane region" description="Helical" evidence="1">
    <location>
        <begin position="14"/>
        <end position="33"/>
    </location>
</feature>
<keyword evidence="3" id="KW-1185">Reference proteome</keyword>
<dbReference type="Pfam" id="PF16137">
    <property type="entry name" value="DUF4845"/>
    <property type="match status" value="1"/>
</dbReference>
<gene>
    <name evidence="2" type="ORF">P4826_19030</name>
</gene>
<sequence>MGLHRSATRARQRGLSFIGVIFVGLIAVAAFAIGGQSVPVFLEYANIKKAAAKAARDGNTVPEIRAAFDRAAQIDDIHSISGKDLEITKRNDKVVVSFNYSREIPLAGPAYLVYRFQESTN</sequence>
<keyword evidence="1" id="KW-0812">Transmembrane</keyword>
<dbReference type="RefSeq" id="WP_317701905.1">
    <property type="nucleotide sequence ID" value="NZ_CP136921.1"/>
</dbReference>
<dbReference type="EMBL" id="CP136921">
    <property type="protein sequence ID" value="WOO32446.1"/>
    <property type="molecule type" value="Genomic_DNA"/>
</dbReference>
<keyword evidence="1" id="KW-1133">Transmembrane helix</keyword>
<accession>A0ABZ0J2Q8</accession>
<evidence type="ECO:0000313" key="2">
    <source>
        <dbReference type="EMBL" id="WOO32446.1"/>
    </source>
</evidence>
<evidence type="ECO:0000256" key="1">
    <source>
        <dbReference type="SAM" id="Phobius"/>
    </source>
</evidence>